<sequence>MTRPTSAQARLARYGFGGAGGPATRPGTAAADLLGPDGLGLWNPATHEPTDGAAAELLAALSRAADPDLALRQLHRLVESERRTAPDGPGVVDALHADQGLRRRLIAVLGASSALGDHLVANPDQWRVLVTGADGAAPPADGRLEPEPPPAGDAPATGPAVGKAAVPGLRRAYRRALLRIAAADLTGGRG</sequence>
<feature type="compositionally biased region" description="Low complexity" evidence="1">
    <location>
        <begin position="22"/>
        <end position="31"/>
    </location>
</feature>
<dbReference type="InterPro" id="IPR043519">
    <property type="entry name" value="NT_sf"/>
</dbReference>
<feature type="region of interest" description="Disordered" evidence="1">
    <location>
        <begin position="133"/>
        <end position="163"/>
    </location>
</feature>
<organism evidence="2 3">
    <name type="scientific">Polymorphospora lycopeni</name>
    <dbReference type="NCBI Taxonomy" id="3140240"/>
    <lineage>
        <taxon>Bacteria</taxon>
        <taxon>Bacillati</taxon>
        <taxon>Actinomycetota</taxon>
        <taxon>Actinomycetes</taxon>
        <taxon>Micromonosporales</taxon>
        <taxon>Micromonosporaceae</taxon>
        <taxon>Polymorphospora</taxon>
    </lineage>
</organism>
<evidence type="ECO:0000256" key="1">
    <source>
        <dbReference type="SAM" id="MobiDB-lite"/>
    </source>
</evidence>
<keyword evidence="3" id="KW-1185">Reference proteome</keyword>
<gene>
    <name evidence="2" type="ORF">AAFH96_36045</name>
</gene>
<keyword evidence="2" id="KW-0548">Nucleotidyltransferase</keyword>
<proteinExistence type="predicted"/>
<protein>
    <submittedName>
        <fullName evidence="2">Bifunctional [glutamine synthetase] adenylyltransferase/[glutamine synthetase]-adenylyl-L-tyrosine phosphorylase</fullName>
    </submittedName>
</protein>
<evidence type="ECO:0000313" key="2">
    <source>
        <dbReference type="EMBL" id="MFB6398446.1"/>
    </source>
</evidence>
<accession>A0ABV5D571</accession>
<reference evidence="2 3" key="1">
    <citation type="submission" date="2024-04" db="EMBL/GenBank/DDBJ databases">
        <title>Polymorphospora sp. isolated from Baiyangdian Lake in Xiong'an New Area.</title>
        <authorList>
            <person name="Zhang X."/>
            <person name="Liu J."/>
        </authorList>
    </citation>
    <scope>NUCLEOTIDE SEQUENCE [LARGE SCALE GENOMIC DNA]</scope>
    <source>
        <strain evidence="2 3">2-325</strain>
    </source>
</reference>
<dbReference type="Proteomes" id="UP001582793">
    <property type="component" value="Unassembled WGS sequence"/>
</dbReference>
<keyword evidence="2" id="KW-0808">Transferase</keyword>
<feature type="region of interest" description="Disordered" evidence="1">
    <location>
        <begin position="12"/>
        <end position="31"/>
    </location>
</feature>
<name>A0ABV5D571_9ACTN</name>
<evidence type="ECO:0000313" key="3">
    <source>
        <dbReference type="Proteomes" id="UP001582793"/>
    </source>
</evidence>
<feature type="non-terminal residue" evidence="2">
    <location>
        <position position="190"/>
    </location>
</feature>
<dbReference type="EMBL" id="JBCGDC010000249">
    <property type="protein sequence ID" value="MFB6398446.1"/>
    <property type="molecule type" value="Genomic_DNA"/>
</dbReference>
<comment type="caution">
    <text evidence="2">The sequence shown here is derived from an EMBL/GenBank/DDBJ whole genome shotgun (WGS) entry which is preliminary data.</text>
</comment>
<dbReference type="GO" id="GO:0016779">
    <property type="term" value="F:nucleotidyltransferase activity"/>
    <property type="evidence" value="ECO:0007669"/>
    <property type="project" value="UniProtKB-KW"/>
</dbReference>
<dbReference type="SUPFAM" id="SSF81301">
    <property type="entry name" value="Nucleotidyltransferase"/>
    <property type="match status" value="1"/>
</dbReference>